<dbReference type="EMBL" id="ACVA01000013">
    <property type="protein sequence ID" value="EEX19739.1"/>
    <property type="molecule type" value="Genomic_DNA"/>
</dbReference>
<dbReference type="STRING" id="649761.HMPREF0973_00684"/>
<dbReference type="AlphaFoldDB" id="C9MM54"/>
<dbReference type="Proteomes" id="UP000003327">
    <property type="component" value="Unassembled WGS sequence"/>
</dbReference>
<proteinExistence type="predicted"/>
<sequence length="48" mass="5581">MSCGKSPKIIHCNPFLYNNVTKIEVIDLPYYCHIHKEYAIKQASSRLL</sequence>
<evidence type="ECO:0000313" key="2">
    <source>
        <dbReference type="Proteomes" id="UP000003327"/>
    </source>
</evidence>
<keyword evidence="2" id="KW-1185">Reference proteome</keyword>
<protein>
    <submittedName>
        <fullName evidence="1">Uncharacterized protein</fullName>
    </submittedName>
</protein>
<reference evidence="1 2" key="1">
    <citation type="submission" date="2009-09" db="EMBL/GenBank/DDBJ databases">
        <authorList>
            <person name="Weinstock G."/>
            <person name="Sodergren E."/>
            <person name="Clifton S."/>
            <person name="Fulton L."/>
            <person name="Fulton B."/>
            <person name="Courtney L."/>
            <person name="Fronick C."/>
            <person name="Harrison M."/>
            <person name="Strong C."/>
            <person name="Farmer C."/>
            <person name="Delahaunty K."/>
            <person name="Markovic C."/>
            <person name="Hall O."/>
            <person name="Minx P."/>
            <person name="Tomlinson C."/>
            <person name="Mitreva M."/>
            <person name="Nelson J."/>
            <person name="Hou S."/>
            <person name="Wollam A."/>
            <person name="Pepin K.H."/>
            <person name="Johnson M."/>
            <person name="Bhonagiri V."/>
            <person name="Nash W.E."/>
            <person name="Warren W."/>
            <person name="Chinwalla A."/>
            <person name="Mardis E.R."/>
            <person name="Wilson R.K."/>
        </authorList>
    </citation>
    <scope>NUCLEOTIDE SEQUENCE [LARGE SCALE GENOMIC DNA]</scope>
    <source>
        <strain evidence="1 2">F0319</strain>
    </source>
</reference>
<organism evidence="1 2">
    <name type="scientific">Prevotella veroralis F0319</name>
    <dbReference type="NCBI Taxonomy" id="649761"/>
    <lineage>
        <taxon>Bacteria</taxon>
        <taxon>Pseudomonadati</taxon>
        <taxon>Bacteroidota</taxon>
        <taxon>Bacteroidia</taxon>
        <taxon>Bacteroidales</taxon>
        <taxon>Prevotellaceae</taxon>
        <taxon>Prevotella</taxon>
    </lineage>
</organism>
<name>C9MM54_9BACT</name>
<gene>
    <name evidence="1" type="ORF">HMPREF0973_00684</name>
</gene>
<evidence type="ECO:0000313" key="1">
    <source>
        <dbReference type="EMBL" id="EEX19739.1"/>
    </source>
</evidence>
<comment type="caution">
    <text evidence="1">The sequence shown here is derived from an EMBL/GenBank/DDBJ whole genome shotgun (WGS) entry which is preliminary data.</text>
</comment>
<dbReference type="HOGENOM" id="CLU_3156442_0_0_10"/>
<accession>C9MM54</accession>